<name>A0A4C1YCD6_EUMVA</name>
<dbReference type="AlphaFoldDB" id="A0A4C1YCD6"/>
<reference evidence="1 2" key="1">
    <citation type="journal article" date="2019" name="Commun. Biol.">
        <title>The bagworm genome reveals a unique fibroin gene that provides high tensile strength.</title>
        <authorList>
            <person name="Kono N."/>
            <person name="Nakamura H."/>
            <person name="Ohtoshi R."/>
            <person name="Tomita M."/>
            <person name="Numata K."/>
            <person name="Arakawa K."/>
        </authorList>
    </citation>
    <scope>NUCLEOTIDE SEQUENCE [LARGE SCALE GENOMIC DNA]</scope>
</reference>
<comment type="caution">
    <text evidence="1">The sequence shown here is derived from an EMBL/GenBank/DDBJ whole genome shotgun (WGS) entry which is preliminary data.</text>
</comment>
<protein>
    <submittedName>
        <fullName evidence="1">Uncharacterized protein</fullName>
    </submittedName>
</protein>
<gene>
    <name evidence="1" type="ORF">EVAR_49310_1</name>
</gene>
<dbReference type="OrthoDB" id="7382669at2759"/>
<dbReference type="EMBL" id="BGZK01001134">
    <property type="protein sequence ID" value="GBP72127.1"/>
    <property type="molecule type" value="Genomic_DNA"/>
</dbReference>
<accession>A0A4C1YCD6</accession>
<evidence type="ECO:0000313" key="1">
    <source>
        <dbReference type="EMBL" id="GBP72127.1"/>
    </source>
</evidence>
<keyword evidence="2" id="KW-1185">Reference proteome</keyword>
<organism evidence="1 2">
    <name type="scientific">Eumeta variegata</name>
    <name type="common">Bagworm moth</name>
    <name type="synonym">Eumeta japonica</name>
    <dbReference type="NCBI Taxonomy" id="151549"/>
    <lineage>
        <taxon>Eukaryota</taxon>
        <taxon>Metazoa</taxon>
        <taxon>Ecdysozoa</taxon>
        <taxon>Arthropoda</taxon>
        <taxon>Hexapoda</taxon>
        <taxon>Insecta</taxon>
        <taxon>Pterygota</taxon>
        <taxon>Neoptera</taxon>
        <taxon>Endopterygota</taxon>
        <taxon>Lepidoptera</taxon>
        <taxon>Glossata</taxon>
        <taxon>Ditrysia</taxon>
        <taxon>Tineoidea</taxon>
        <taxon>Psychidae</taxon>
        <taxon>Oiketicinae</taxon>
        <taxon>Eumeta</taxon>
    </lineage>
</organism>
<sequence length="186" mass="20838">MLQCMQWLRVVMHVLYICSNSRLRHRGGAVQTPLITIYHGCRICRARGRRGEGASTFGLRVCLYTRILTRPAMDRGEGDSVLRKLSRVSASSWGLRYKALKVVYKGTFVATVAYVAGCCVERAPIAMLLLTWLRHKNVPARMVLLHILRDYKREVVASVIAAALRRVGESSGGPLAISLPRPLHIR</sequence>
<proteinExistence type="predicted"/>
<dbReference type="Proteomes" id="UP000299102">
    <property type="component" value="Unassembled WGS sequence"/>
</dbReference>
<evidence type="ECO:0000313" key="2">
    <source>
        <dbReference type="Proteomes" id="UP000299102"/>
    </source>
</evidence>